<keyword evidence="3" id="KW-0560">Oxidoreductase</keyword>
<dbReference type="SUPFAM" id="SSF51735">
    <property type="entry name" value="NAD(P)-binding Rossmann-fold domains"/>
    <property type="match status" value="1"/>
</dbReference>
<dbReference type="PANTHER" id="PTHR43618">
    <property type="entry name" value="7-ALPHA-HYDROXYSTEROID DEHYDROGENASE"/>
    <property type="match status" value="1"/>
</dbReference>
<keyword evidence="2" id="KW-0521">NADP</keyword>
<dbReference type="EMBL" id="BSPB01000045">
    <property type="protein sequence ID" value="GLS16129.1"/>
    <property type="molecule type" value="Genomic_DNA"/>
</dbReference>
<evidence type="ECO:0000256" key="1">
    <source>
        <dbReference type="ARBA" id="ARBA00006484"/>
    </source>
</evidence>
<dbReference type="Gene3D" id="3.40.50.720">
    <property type="entry name" value="NAD(P)-binding Rossmann-like Domain"/>
    <property type="match status" value="1"/>
</dbReference>
<organism evidence="4 5">
    <name type="scientific">Hydrogenophaga electricum</name>
    <dbReference type="NCBI Taxonomy" id="1230953"/>
    <lineage>
        <taxon>Bacteria</taxon>
        <taxon>Pseudomonadati</taxon>
        <taxon>Pseudomonadota</taxon>
        <taxon>Betaproteobacteria</taxon>
        <taxon>Burkholderiales</taxon>
        <taxon>Comamonadaceae</taxon>
        <taxon>Hydrogenophaga</taxon>
    </lineage>
</organism>
<dbReference type="RefSeq" id="WP_284308924.1">
    <property type="nucleotide sequence ID" value="NZ_BSPB01000045.1"/>
</dbReference>
<evidence type="ECO:0000313" key="5">
    <source>
        <dbReference type="Proteomes" id="UP001156903"/>
    </source>
</evidence>
<comment type="caution">
    <text evidence="4">The sequence shown here is derived from an EMBL/GenBank/DDBJ whole genome shotgun (WGS) entry which is preliminary data.</text>
</comment>
<sequence length="272" mass="27879">MKISQLFDVTGRRTLITGAASGIGRGIAEAMAANGARLTLIDQDGEALAAVAELLRQDGATVRTTVADVTDSVALRTAIDAMIAAEGGIDVVFANAGVSAGPGFLTGDGQRNPSASLENLSFDTFERAVAVNLGGTLRTIQLVTPALKRNPGGRIIVTTTVALHKTETMVSTLYVISKAAQGQLVRQAALELAAHNIQVNGIAPGPVITNIGGGRLQDPAARAPFERFIPMHRLATPQDLQGAALFLASPASSYVTGIQITVDGGGSLGTAD</sequence>
<dbReference type="PRINTS" id="PR00081">
    <property type="entry name" value="GDHRDH"/>
</dbReference>
<dbReference type="InterPro" id="IPR036291">
    <property type="entry name" value="NAD(P)-bd_dom_sf"/>
</dbReference>
<gene>
    <name evidence="4" type="ORF">GCM10007935_35690</name>
</gene>
<keyword evidence="5" id="KW-1185">Reference proteome</keyword>
<proteinExistence type="inferred from homology"/>
<dbReference type="Proteomes" id="UP001156903">
    <property type="component" value="Unassembled WGS sequence"/>
</dbReference>
<protein>
    <submittedName>
        <fullName evidence="4">Short-chain dehydrogenase</fullName>
    </submittedName>
</protein>
<dbReference type="CDD" id="cd05233">
    <property type="entry name" value="SDR_c"/>
    <property type="match status" value="1"/>
</dbReference>
<dbReference type="InterPro" id="IPR052178">
    <property type="entry name" value="Sec_Metab_Biosynth_SDR"/>
</dbReference>
<evidence type="ECO:0000256" key="2">
    <source>
        <dbReference type="ARBA" id="ARBA00022857"/>
    </source>
</evidence>
<evidence type="ECO:0000313" key="4">
    <source>
        <dbReference type="EMBL" id="GLS16129.1"/>
    </source>
</evidence>
<dbReference type="InterPro" id="IPR002347">
    <property type="entry name" value="SDR_fam"/>
</dbReference>
<dbReference type="Pfam" id="PF13561">
    <property type="entry name" value="adh_short_C2"/>
    <property type="match status" value="1"/>
</dbReference>
<name>A0ABQ6C8I1_9BURK</name>
<reference evidence="5" key="1">
    <citation type="journal article" date="2019" name="Int. J. Syst. Evol. Microbiol.">
        <title>The Global Catalogue of Microorganisms (GCM) 10K type strain sequencing project: providing services to taxonomists for standard genome sequencing and annotation.</title>
        <authorList>
            <consortium name="The Broad Institute Genomics Platform"/>
            <consortium name="The Broad Institute Genome Sequencing Center for Infectious Disease"/>
            <person name="Wu L."/>
            <person name="Ma J."/>
        </authorList>
    </citation>
    <scope>NUCLEOTIDE SEQUENCE [LARGE SCALE GENOMIC DNA]</scope>
    <source>
        <strain evidence="5">NBRC 109341</strain>
    </source>
</reference>
<comment type="similarity">
    <text evidence="1">Belongs to the short-chain dehydrogenases/reductases (SDR) family.</text>
</comment>
<dbReference type="PANTHER" id="PTHR43618:SF8">
    <property type="entry name" value="7ALPHA-HYDROXYSTEROID DEHYDROGENASE"/>
    <property type="match status" value="1"/>
</dbReference>
<evidence type="ECO:0000256" key="3">
    <source>
        <dbReference type="ARBA" id="ARBA00023002"/>
    </source>
</evidence>
<accession>A0ABQ6C8I1</accession>